<reference evidence="3 5" key="2">
    <citation type="submission" date="2018-10" db="EMBL/GenBank/DDBJ databases">
        <title>Bradyrhizobium sp. nov., effective nodules isolated from peanut in China.</title>
        <authorList>
            <person name="Li Y."/>
        </authorList>
    </citation>
    <scope>NUCLEOTIDE SEQUENCE [LARGE SCALE GENOMIC DNA]</scope>
    <source>
        <strain evidence="3 5">CCBAU 53426</strain>
    </source>
</reference>
<evidence type="ECO:0000313" key="2">
    <source>
        <dbReference type="EMBL" id="QAU51110.1"/>
    </source>
</evidence>
<dbReference type="Gene3D" id="3.40.50.720">
    <property type="entry name" value="NAD(P)-binding Rossmann-like Domain"/>
    <property type="match status" value="1"/>
</dbReference>
<dbReference type="PANTHER" id="PTHR43267">
    <property type="entry name" value="TRNA THREONYLCARBAMOYLADENOSINE DEHYDRATASE"/>
    <property type="match status" value="1"/>
</dbReference>
<dbReference type="KEGG" id="bgz:XH91_38250"/>
<keyword evidence="5" id="KW-1185">Reference proteome</keyword>
<protein>
    <submittedName>
        <fullName evidence="3">ThiF family adenylyltransferase</fullName>
    </submittedName>
</protein>
<evidence type="ECO:0000259" key="1">
    <source>
        <dbReference type="Pfam" id="PF00899"/>
    </source>
</evidence>
<name>A0AAE5X9D4_9BRAD</name>
<dbReference type="InterPro" id="IPR000594">
    <property type="entry name" value="ThiF_NAD_FAD-bd"/>
</dbReference>
<dbReference type="Proteomes" id="UP000290401">
    <property type="component" value="Unassembled WGS sequence"/>
</dbReference>
<dbReference type="EMBL" id="CP030054">
    <property type="protein sequence ID" value="QAU51110.1"/>
    <property type="molecule type" value="Genomic_DNA"/>
</dbReference>
<evidence type="ECO:0000313" key="3">
    <source>
        <dbReference type="EMBL" id="RXH06496.1"/>
    </source>
</evidence>
<dbReference type="Pfam" id="PF00899">
    <property type="entry name" value="ThiF"/>
    <property type="match status" value="1"/>
</dbReference>
<reference evidence="2 4" key="1">
    <citation type="submission" date="2018-06" db="EMBL/GenBank/DDBJ databases">
        <title>Comparative genomics of rhizobia nodulating Arachis hypogaea in China.</title>
        <authorList>
            <person name="Li Y."/>
        </authorList>
    </citation>
    <scope>NUCLEOTIDE SEQUENCE [LARGE SCALE GENOMIC DNA]</scope>
    <source>
        <strain evidence="2 4">CCBAU 51670</strain>
        <plasmid evidence="2 4">unnamed1</plasmid>
    </source>
</reference>
<dbReference type="EMBL" id="RDQZ01000043">
    <property type="protein sequence ID" value="RXH06496.1"/>
    <property type="molecule type" value="Genomic_DNA"/>
</dbReference>
<dbReference type="InterPro" id="IPR045886">
    <property type="entry name" value="ThiF/MoeB/HesA"/>
</dbReference>
<feature type="domain" description="THIF-type NAD/FAD binding fold" evidence="1">
    <location>
        <begin position="169"/>
        <end position="418"/>
    </location>
</feature>
<accession>A0AAE5X9D4</accession>
<dbReference type="GO" id="GO:0008641">
    <property type="term" value="F:ubiquitin-like modifier activating enzyme activity"/>
    <property type="evidence" value="ECO:0007669"/>
    <property type="project" value="InterPro"/>
</dbReference>
<evidence type="ECO:0000313" key="4">
    <source>
        <dbReference type="Proteomes" id="UP000288972"/>
    </source>
</evidence>
<keyword evidence="2" id="KW-0614">Plasmid</keyword>
<dbReference type="AlphaFoldDB" id="A0AAE5X9D4"/>
<dbReference type="GO" id="GO:0061504">
    <property type="term" value="P:cyclic threonylcarbamoyladenosine biosynthetic process"/>
    <property type="evidence" value="ECO:0007669"/>
    <property type="project" value="TreeGrafter"/>
</dbReference>
<dbReference type="PANTHER" id="PTHR43267:SF1">
    <property type="entry name" value="TRNA THREONYLCARBAMOYLADENOSINE DEHYDRATASE"/>
    <property type="match status" value="1"/>
</dbReference>
<evidence type="ECO:0000313" key="5">
    <source>
        <dbReference type="Proteomes" id="UP000290401"/>
    </source>
</evidence>
<dbReference type="GO" id="GO:0061503">
    <property type="term" value="F:tRNA threonylcarbamoyladenosine dehydratase"/>
    <property type="evidence" value="ECO:0007669"/>
    <property type="project" value="TreeGrafter"/>
</dbReference>
<keyword evidence="3" id="KW-0548">Nucleotidyltransferase</keyword>
<dbReference type="GO" id="GO:0016779">
    <property type="term" value="F:nucleotidyltransferase activity"/>
    <property type="evidence" value="ECO:0007669"/>
    <property type="project" value="UniProtKB-KW"/>
</dbReference>
<sequence length="448" mass="48784">MDDLLITFADLDFVRRSVLGGRTELCLVLMCGRTSRADGRARVLVREVVVPAEDDYTRRSQLEAELRPAFIARWAKIAARTKSSLVFVHSHPGRAAPEFSRIDDAGEEVLAHFFRHRTPDLQHLALVVSDGGYACRYLGSDRHLRLIAVGDDRRVLFDPSRSHDPSDLYDRQVRAFGRAGQSILQSLRVGIVGLGGTGSLAVQQLAHLGVKEFVLVDPDDVELTNLNRLAGSASADTGQAKVAVAERYIRAVQPRAVVTSFQENVVFVETAKKLRDVDVLFCCTDSHGSRAVLQQLAYQYLIPCIDIGTVIAVKGGKITHITGRAQMLSPGLACLTCGGLLDGNEVRRDMMSEAERKQDPYLVGAREPAPAVISINSTITSLAITMFLSAVVGVPSPARHLLYDGLRSRLRSVKGEPVQDCIVCSRAGVLARGDGLALQGRLAQNVNR</sequence>
<geneLocation type="plasmid" evidence="2 4">
    <name>unnamed1</name>
</geneLocation>
<organism evidence="2 4">
    <name type="scientific">Bradyrhizobium guangzhouense</name>
    <dbReference type="NCBI Taxonomy" id="1325095"/>
    <lineage>
        <taxon>Bacteria</taxon>
        <taxon>Pseudomonadati</taxon>
        <taxon>Pseudomonadota</taxon>
        <taxon>Alphaproteobacteria</taxon>
        <taxon>Hyphomicrobiales</taxon>
        <taxon>Nitrobacteraceae</taxon>
        <taxon>Bradyrhizobium</taxon>
    </lineage>
</organism>
<dbReference type="InterPro" id="IPR035985">
    <property type="entry name" value="Ubiquitin-activating_enz"/>
</dbReference>
<gene>
    <name evidence="3" type="ORF">EAS56_34050</name>
    <name evidence="2" type="ORF">XH91_38250</name>
</gene>
<dbReference type="Proteomes" id="UP000288972">
    <property type="component" value="Plasmid unnamed1"/>
</dbReference>
<dbReference type="SUPFAM" id="SSF69572">
    <property type="entry name" value="Activating enzymes of the ubiquitin-like proteins"/>
    <property type="match status" value="1"/>
</dbReference>
<proteinExistence type="predicted"/>
<dbReference type="CDD" id="cd01483">
    <property type="entry name" value="E1_enzyme_family"/>
    <property type="match status" value="1"/>
</dbReference>
<keyword evidence="3" id="KW-0808">Transferase</keyword>